<protein>
    <submittedName>
        <fullName evidence="1">Hemolysin</fullName>
    </submittedName>
</protein>
<proteinExistence type="predicted"/>
<gene>
    <name evidence="1" type="primary">tlyC</name>
    <name evidence="1" type="ORF">EHRUM3_00320</name>
</gene>
<dbReference type="AlphaFoldDB" id="A0A170SB99"/>
<feature type="non-terminal residue" evidence="1">
    <location>
        <position position="89"/>
    </location>
</feature>
<name>A0A170SB99_EHRRU</name>
<dbReference type="EMBL" id="BDDM01000008">
    <property type="protein sequence ID" value="GAT77834.1"/>
    <property type="molecule type" value="Genomic_DNA"/>
</dbReference>
<organism evidence="1 2">
    <name type="scientific">Ehrlichia ruminantium</name>
    <name type="common">heartwater rickettsia</name>
    <name type="synonym">Cowdria ruminantium</name>
    <dbReference type="NCBI Taxonomy" id="779"/>
    <lineage>
        <taxon>Bacteria</taxon>
        <taxon>Pseudomonadati</taxon>
        <taxon>Pseudomonadota</taxon>
        <taxon>Alphaproteobacteria</taxon>
        <taxon>Rickettsiales</taxon>
        <taxon>Anaplasmataceae</taxon>
        <taxon>Ehrlichia</taxon>
    </lineage>
</organism>
<evidence type="ECO:0000313" key="1">
    <source>
        <dbReference type="EMBL" id="GAT77834.1"/>
    </source>
</evidence>
<dbReference type="InterPro" id="IPR046342">
    <property type="entry name" value="CBS_dom_sf"/>
</dbReference>
<reference evidence="2" key="1">
    <citation type="submission" date="2016-05" db="EMBL/GenBank/DDBJ databases">
        <title>Draft genome sequences of four strains of Ehrlichia ruminantium, a tick-borne pathogen of ruminants, isolated from Zimbabwe, The Gambia and Ghana.</title>
        <authorList>
            <person name="Nakao R."/>
            <person name="Jongejan F."/>
            <person name="Sugimoto C."/>
        </authorList>
    </citation>
    <scope>NUCLEOTIDE SEQUENCE [LARGE SCALE GENOMIC DNA]</scope>
    <source>
        <strain evidence="2">Pokoase 417</strain>
    </source>
</reference>
<dbReference type="Proteomes" id="UP000092731">
    <property type="component" value="Unassembled WGS sequence"/>
</dbReference>
<sequence>MYMSDKLSDNSEDGFSFFESLCVKLVSLILKKMPRLKKEVESTLIADNQCFSNSRMFHNLVKFNDCLVRDIMIPRTEIYAVDIADIPDS</sequence>
<dbReference type="Gene3D" id="3.10.580.10">
    <property type="entry name" value="CBS-domain"/>
    <property type="match status" value="1"/>
</dbReference>
<comment type="caution">
    <text evidence="1">The sequence shown here is derived from an EMBL/GenBank/DDBJ whole genome shotgun (WGS) entry which is preliminary data.</text>
</comment>
<accession>A0A170SB99</accession>
<evidence type="ECO:0000313" key="2">
    <source>
        <dbReference type="Proteomes" id="UP000092731"/>
    </source>
</evidence>